<feature type="compositionally biased region" description="Low complexity" evidence="1">
    <location>
        <begin position="38"/>
        <end position="47"/>
    </location>
</feature>
<proteinExistence type="predicted"/>
<evidence type="ECO:0000313" key="3">
    <source>
        <dbReference type="Proteomes" id="UP000076738"/>
    </source>
</evidence>
<dbReference type="Gene3D" id="3.40.50.1820">
    <property type="entry name" value="alpha/beta hydrolase"/>
    <property type="match status" value="1"/>
</dbReference>
<dbReference type="EMBL" id="KV417307">
    <property type="protein sequence ID" value="KZO92788.1"/>
    <property type="molecule type" value="Genomic_DNA"/>
</dbReference>
<keyword evidence="2" id="KW-0378">Hydrolase</keyword>
<dbReference type="GO" id="GO:0016787">
    <property type="term" value="F:hydrolase activity"/>
    <property type="evidence" value="ECO:0007669"/>
    <property type="project" value="UniProtKB-KW"/>
</dbReference>
<feature type="compositionally biased region" description="Polar residues" evidence="1">
    <location>
        <begin position="11"/>
        <end position="20"/>
    </location>
</feature>
<dbReference type="AlphaFoldDB" id="A0A167IMK9"/>
<accession>A0A167IMK9</accession>
<dbReference type="SUPFAM" id="SSF53474">
    <property type="entry name" value="alpha/beta-Hydrolases"/>
    <property type="match status" value="1"/>
</dbReference>
<sequence>MLPSTRRRSGSLRSVSAPETSRSRSSERRSSERGEPVLLSSSPSASSDLEEALNEEIFPTPSLPPSTSSSGMHVSARGTMNVALPERAHLYPVQSPLSPPPHGFPHGHGHGHHPPQLLTSLTRSTLPTASLSLQPLPPVHLSSAPSNIRRSTSLFSRAGMGLLPAREDSTEGSVGSVDQLRMLYSGPAQKDDESGGNGWAFADWWRAGKERDRTAPLLEPGDRGTDQEDAAERIQRKYKTPHNPMIFCHGLLGFDAITFPLPPPLGSFSLPPIYHWRGITDVLRTNGVEVYVMRVPATSGISERAKVLREKITEKCRGRKVHLVGHSMGGLDCRYLASRLECEFEVLTVTTVSTPHRGSSFADYCVHDLIGRDRLPAVISLVDTILPYSDGDGTAFEQLTTTHMREFNALVPDKPGVRYFSWGATYEPGLVDSFRWPHGVILAKEGPNDGLVSVESAKWGNYEGTVTHVNHLDLIGWMNAARYRWAEFVGTKIEYRPATFYLGVASRIAEVEEEMERREREDGGVD</sequence>
<dbReference type="PANTHER" id="PTHR11440">
    <property type="entry name" value="LECITHIN-CHOLESTEROL ACYLTRANSFERASE-RELATED"/>
    <property type="match status" value="1"/>
</dbReference>
<organism evidence="2 3">
    <name type="scientific">Calocera viscosa (strain TUFC12733)</name>
    <dbReference type="NCBI Taxonomy" id="1330018"/>
    <lineage>
        <taxon>Eukaryota</taxon>
        <taxon>Fungi</taxon>
        <taxon>Dikarya</taxon>
        <taxon>Basidiomycota</taxon>
        <taxon>Agaricomycotina</taxon>
        <taxon>Dacrymycetes</taxon>
        <taxon>Dacrymycetales</taxon>
        <taxon>Dacrymycetaceae</taxon>
        <taxon>Calocera</taxon>
    </lineage>
</organism>
<feature type="compositionally biased region" description="Basic and acidic residues" evidence="1">
    <location>
        <begin position="21"/>
        <end position="35"/>
    </location>
</feature>
<evidence type="ECO:0000256" key="1">
    <source>
        <dbReference type="SAM" id="MobiDB-lite"/>
    </source>
</evidence>
<protein>
    <submittedName>
        <fullName evidence="2">Alpha/beta-hydrolase</fullName>
    </submittedName>
</protein>
<feature type="region of interest" description="Disordered" evidence="1">
    <location>
        <begin position="94"/>
        <end position="118"/>
    </location>
</feature>
<reference evidence="2 3" key="1">
    <citation type="journal article" date="2016" name="Mol. Biol. Evol.">
        <title>Comparative Genomics of Early-Diverging Mushroom-Forming Fungi Provides Insights into the Origins of Lignocellulose Decay Capabilities.</title>
        <authorList>
            <person name="Nagy L.G."/>
            <person name="Riley R."/>
            <person name="Tritt A."/>
            <person name="Adam C."/>
            <person name="Daum C."/>
            <person name="Floudas D."/>
            <person name="Sun H."/>
            <person name="Yadav J.S."/>
            <person name="Pangilinan J."/>
            <person name="Larsson K.H."/>
            <person name="Matsuura K."/>
            <person name="Barry K."/>
            <person name="Labutti K."/>
            <person name="Kuo R."/>
            <person name="Ohm R.A."/>
            <person name="Bhattacharya S.S."/>
            <person name="Shirouzu T."/>
            <person name="Yoshinaga Y."/>
            <person name="Martin F.M."/>
            <person name="Grigoriev I.V."/>
            <person name="Hibbett D.S."/>
        </authorList>
    </citation>
    <scope>NUCLEOTIDE SEQUENCE [LARGE SCALE GENOMIC DNA]</scope>
    <source>
        <strain evidence="2 3">TUFC12733</strain>
    </source>
</reference>
<dbReference type="OrthoDB" id="5592486at2759"/>
<dbReference type="STRING" id="1330018.A0A167IMK9"/>
<name>A0A167IMK9_CALVF</name>
<feature type="region of interest" description="Disordered" evidence="1">
    <location>
        <begin position="1"/>
        <end position="75"/>
    </location>
</feature>
<feature type="compositionally biased region" description="Basic residues" evidence="1">
    <location>
        <begin position="1"/>
        <end position="10"/>
    </location>
</feature>
<gene>
    <name evidence="2" type="ORF">CALVIDRAFT_546871</name>
</gene>
<dbReference type="InterPro" id="IPR029058">
    <property type="entry name" value="AB_hydrolase_fold"/>
</dbReference>
<dbReference type="Proteomes" id="UP000076738">
    <property type="component" value="Unassembled WGS sequence"/>
</dbReference>
<keyword evidence="3" id="KW-1185">Reference proteome</keyword>
<evidence type="ECO:0000313" key="2">
    <source>
        <dbReference type="EMBL" id="KZO92788.1"/>
    </source>
</evidence>